<sequence>MKKHRSCDAGGSAERVPLSLSERISVLWPSLKEMVAYGITACKSDAQGRTRPSHDPHSYHRCGAILLLQTLYTESYTSLPEEDRCGLAHLLQSYSDVFSMGPNDLCRTNLKQHPDNPGAPIKQQPHRMAQEKQTLVDL</sequence>
<evidence type="ECO:0000313" key="3">
    <source>
        <dbReference type="Proteomes" id="UP000503349"/>
    </source>
</evidence>
<accession>A0A6G1PDQ9</accession>
<keyword evidence="3" id="KW-1185">Reference proteome</keyword>
<dbReference type="AlphaFoldDB" id="A0A6G1PDQ9"/>
<name>A0A6G1PDQ9_CHAAH</name>
<dbReference type="EMBL" id="CM015715">
    <property type="protein sequence ID" value="KAF3688264.1"/>
    <property type="molecule type" value="Genomic_DNA"/>
</dbReference>
<dbReference type="Proteomes" id="UP000503349">
    <property type="component" value="Chromosome 4"/>
</dbReference>
<proteinExistence type="predicted"/>
<reference evidence="2 3" key="1">
    <citation type="submission" date="2019-02" db="EMBL/GenBank/DDBJ databases">
        <title>Opniocepnalus argus genome.</title>
        <authorList>
            <person name="Zhou C."/>
            <person name="Xiao S."/>
        </authorList>
    </citation>
    <scope>NUCLEOTIDE SEQUENCE [LARGE SCALE GENOMIC DNA]</scope>
    <source>
        <strain evidence="2">OARG1902GOOAL</strain>
        <tissue evidence="2">Muscle</tissue>
    </source>
</reference>
<evidence type="ECO:0000256" key="1">
    <source>
        <dbReference type="SAM" id="MobiDB-lite"/>
    </source>
</evidence>
<protein>
    <submittedName>
        <fullName evidence="2">Uncharacterized protein</fullName>
    </submittedName>
</protein>
<gene>
    <name evidence="2" type="ORF">EXN66_Car003936</name>
</gene>
<reference evidence="3" key="2">
    <citation type="submission" date="2019-02" db="EMBL/GenBank/DDBJ databases">
        <title>Opniocepnalus argus Var Kimnra genome.</title>
        <authorList>
            <person name="Zhou C."/>
            <person name="Xiao S."/>
        </authorList>
    </citation>
    <scope>NUCLEOTIDE SEQUENCE [LARGE SCALE GENOMIC DNA]</scope>
</reference>
<feature type="region of interest" description="Disordered" evidence="1">
    <location>
        <begin position="113"/>
        <end position="138"/>
    </location>
</feature>
<organism evidence="2 3">
    <name type="scientific">Channa argus</name>
    <name type="common">Northern snakehead</name>
    <name type="synonym">Ophicephalus argus</name>
    <dbReference type="NCBI Taxonomy" id="215402"/>
    <lineage>
        <taxon>Eukaryota</taxon>
        <taxon>Metazoa</taxon>
        <taxon>Chordata</taxon>
        <taxon>Craniata</taxon>
        <taxon>Vertebrata</taxon>
        <taxon>Euteleostomi</taxon>
        <taxon>Actinopterygii</taxon>
        <taxon>Neopterygii</taxon>
        <taxon>Teleostei</taxon>
        <taxon>Neoteleostei</taxon>
        <taxon>Acanthomorphata</taxon>
        <taxon>Anabantaria</taxon>
        <taxon>Anabantiformes</taxon>
        <taxon>Channoidei</taxon>
        <taxon>Channidae</taxon>
        <taxon>Channa</taxon>
    </lineage>
</organism>
<evidence type="ECO:0000313" key="2">
    <source>
        <dbReference type="EMBL" id="KAF3688264.1"/>
    </source>
</evidence>